<dbReference type="AlphaFoldDB" id="A0A699YIS4"/>
<organism evidence="8 9">
    <name type="scientific">Haematococcus lacustris</name>
    <name type="common">Green alga</name>
    <name type="synonym">Haematococcus pluvialis</name>
    <dbReference type="NCBI Taxonomy" id="44745"/>
    <lineage>
        <taxon>Eukaryota</taxon>
        <taxon>Viridiplantae</taxon>
        <taxon>Chlorophyta</taxon>
        <taxon>core chlorophytes</taxon>
        <taxon>Chlorophyceae</taxon>
        <taxon>CS clade</taxon>
        <taxon>Chlamydomonadales</taxon>
        <taxon>Haematococcaceae</taxon>
        <taxon>Haematococcus</taxon>
    </lineage>
</organism>
<evidence type="ECO:0000256" key="6">
    <source>
        <dbReference type="SAM" id="MobiDB-lite"/>
    </source>
</evidence>
<dbReference type="GO" id="GO:0015093">
    <property type="term" value="F:ferrous iron transmembrane transporter activity"/>
    <property type="evidence" value="ECO:0007669"/>
    <property type="project" value="TreeGrafter"/>
</dbReference>
<evidence type="ECO:0000313" key="9">
    <source>
        <dbReference type="Proteomes" id="UP000485058"/>
    </source>
</evidence>
<dbReference type="Pfam" id="PF03239">
    <property type="entry name" value="FTR1"/>
    <property type="match status" value="1"/>
</dbReference>
<evidence type="ECO:0000256" key="4">
    <source>
        <dbReference type="ARBA" id="ARBA00022989"/>
    </source>
</evidence>
<evidence type="ECO:0000256" key="3">
    <source>
        <dbReference type="ARBA" id="ARBA00022692"/>
    </source>
</evidence>
<evidence type="ECO:0000256" key="5">
    <source>
        <dbReference type="ARBA" id="ARBA00023136"/>
    </source>
</evidence>
<evidence type="ECO:0000256" key="1">
    <source>
        <dbReference type="ARBA" id="ARBA00004141"/>
    </source>
</evidence>
<protein>
    <submittedName>
        <fullName evidence="8">Iron transporter Ftr1</fullName>
    </submittedName>
</protein>
<dbReference type="PANTHER" id="PTHR31632:SF2">
    <property type="entry name" value="PLASMA MEMBRANE IRON PERMEASE"/>
    <property type="match status" value="1"/>
</dbReference>
<dbReference type="GO" id="GO:0033573">
    <property type="term" value="C:high-affinity iron permease complex"/>
    <property type="evidence" value="ECO:0007669"/>
    <property type="project" value="InterPro"/>
</dbReference>
<evidence type="ECO:0000313" key="8">
    <source>
        <dbReference type="EMBL" id="GFH09993.1"/>
    </source>
</evidence>
<dbReference type="Proteomes" id="UP000485058">
    <property type="component" value="Unassembled WGS sequence"/>
</dbReference>
<dbReference type="InterPro" id="IPR004923">
    <property type="entry name" value="FTR1/Fip1/EfeU"/>
</dbReference>
<feature type="region of interest" description="Disordered" evidence="6">
    <location>
        <begin position="293"/>
        <end position="321"/>
    </location>
</feature>
<feature type="transmembrane region" description="Helical" evidence="7">
    <location>
        <begin position="43"/>
        <end position="63"/>
    </location>
</feature>
<feature type="non-terminal residue" evidence="8">
    <location>
        <position position="1"/>
    </location>
</feature>
<comment type="caution">
    <text evidence="8">The sequence shown here is derived from an EMBL/GenBank/DDBJ whole genome shotgun (WGS) entry which is preliminary data.</text>
</comment>
<comment type="subcellular location">
    <subcellularLocation>
        <location evidence="1">Membrane</location>
        <topology evidence="1">Multi-pass membrane protein</topology>
    </subcellularLocation>
</comment>
<proteinExistence type="inferred from homology"/>
<feature type="transmembrane region" description="Helical" evidence="7">
    <location>
        <begin position="101"/>
        <end position="122"/>
    </location>
</feature>
<dbReference type="EMBL" id="BLLF01000279">
    <property type="protein sequence ID" value="GFH09993.1"/>
    <property type="molecule type" value="Genomic_DNA"/>
</dbReference>
<feature type="transmembrane region" description="Helical" evidence="7">
    <location>
        <begin position="75"/>
        <end position="94"/>
    </location>
</feature>
<feature type="compositionally biased region" description="Polar residues" evidence="6">
    <location>
        <begin position="293"/>
        <end position="308"/>
    </location>
</feature>
<dbReference type="PANTHER" id="PTHR31632">
    <property type="entry name" value="IRON TRANSPORTER FTH1"/>
    <property type="match status" value="1"/>
</dbReference>
<keyword evidence="5 7" id="KW-0472">Membrane</keyword>
<sequence>MLRYKGWEEKIQRKLEERAKQPIKSDLLGENYDLVSNSHGKGIFMIVFVTVLREGIESVIFLAGVGNAKPSSLPLPGLVGFACGVAAGMFLYYSGRQVKDLKWFIILMSVILFFIAGGQFLLGTDFLTTGGLFGYCSPWVNQRPWAMQPLAIYTCCPKSHEFFSLMRAIFGYQDKPTFIEVMVYSGYWLLVFSAAAYKLWNGSLFDADYKHKREVAKAARLKAKQQTQLELVVSSEEAAQLAKKAAQETSSSNPDSESCSHSGSGVEENPPANASNPLLALARHVVAPQAVPQVSTNPALSPDLTSPATLEVLTAPEQHKM</sequence>
<feature type="compositionally biased region" description="Polar residues" evidence="6">
    <location>
        <begin position="249"/>
        <end position="263"/>
    </location>
</feature>
<evidence type="ECO:0000256" key="2">
    <source>
        <dbReference type="ARBA" id="ARBA00008333"/>
    </source>
</evidence>
<reference evidence="8 9" key="1">
    <citation type="submission" date="2020-02" db="EMBL/GenBank/DDBJ databases">
        <title>Draft genome sequence of Haematococcus lacustris strain NIES-144.</title>
        <authorList>
            <person name="Morimoto D."/>
            <person name="Nakagawa S."/>
            <person name="Yoshida T."/>
            <person name="Sawayama S."/>
        </authorList>
    </citation>
    <scope>NUCLEOTIDE SEQUENCE [LARGE SCALE GENOMIC DNA]</scope>
    <source>
        <strain evidence="8 9">NIES-144</strain>
    </source>
</reference>
<name>A0A699YIS4_HAELA</name>
<feature type="transmembrane region" description="Helical" evidence="7">
    <location>
        <begin position="181"/>
        <end position="200"/>
    </location>
</feature>
<keyword evidence="3 7" id="KW-0812">Transmembrane</keyword>
<comment type="similarity">
    <text evidence="2">Belongs to the oxidase-dependent Fe transporter (OFeT) (TC 9.A.10.1) family.</text>
</comment>
<accession>A0A699YIS4</accession>
<gene>
    <name evidence="8" type="ORF">HaLaN_05230</name>
</gene>
<feature type="region of interest" description="Disordered" evidence="6">
    <location>
        <begin position="243"/>
        <end position="274"/>
    </location>
</feature>
<keyword evidence="9" id="KW-1185">Reference proteome</keyword>
<keyword evidence="4 7" id="KW-1133">Transmembrane helix</keyword>
<evidence type="ECO:0000256" key="7">
    <source>
        <dbReference type="SAM" id="Phobius"/>
    </source>
</evidence>